<keyword evidence="1" id="KW-1133">Transmembrane helix</keyword>
<organism evidence="2 3">
    <name type="scientific">Micromonospora costi</name>
    <dbReference type="NCBI Taxonomy" id="1530042"/>
    <lineage>
        <taxon>Bacteria</taxon>
        <taxon>Bacillati</taxon>
        <taxon>Actinomycetota</taxon>
        <taxon>Actinomycetes</taxon>
        <taxon>Micromonosporales</taxon>
        <taxon>Micromonosporaceae</taxon>
        <taxon>Micromonospora</taxon>
    </lineage>
</organism>
<evidence type="ECO:0000256" key="1">
    <source>
        <dbReference type="SAM" id="Phobius"/>
    </source>
</evidence>
<feature type="transmembrane region" description="Helical" evidence="1">
    <location>
        <begin position="67"/>
        <end position="87"/>
    </location>
</feature>
<evidence type="ECO:0000313" key="2">
    <source>
        <dbReference type="EMBL" id="RKN58573.1"/>
    </source>
</evidence>
<sequence>MTATTSTIAASAYPIGHTVGATTRRRRQRALGVATAVVATSVIYLVARAAGTDFTLTDPGATRSHPLILPEIAAFSLVFALLGWGSLALLERFTARARVVWSGLAGTVLLASFIPVFLERATVDTRVMLCVLHVVVALALLPMLRHRAGVAAR</sequence>
<dbReference type="Proteomes" id="UP000279968">
    <property type="component" value="Unassembled WGS sequence"/>
</dbReference>
<evidence type="ECO:0000313" key="3">
    <source>
        <dbReference type="Proteomes" id="UP000279968"/>
    </source>
</evidence>
<feature type="transmembrane region" description="Helical" evidence="1">
    <location>
        <begin position="124"/>
        <end position="144"/>
    </location>
</feature>
<gene>
    <name evidence="2" type="ORF">D7193_08590</name>
</gene>
<accession>A0A3B0AE00</accession>
<comment type="caution">
    <text evidence="2">The sequence shown here is derived from an EMBL/GenBank/DDBJ whole genome shotgun (WGS) entry which is preliminary data.</text>
</comment>
<name>A0A3B0AE00_9ACTN</name>
<keyword evidence="3" id="KW-1185">Reference proteome</keyword>
<keyword evidence="1" id="KW-0812">Transmembrane</keyword>
<keyword evidence="1" id="KW-0472">Membrane</keyword>
<dbReference type="AlphaFoldDB" id="A0A3B0AE00"/>
<feature type="transmembrane region" description="Helical" evidence="1">
    <location>
        <begin position="99"/>
        <end position="118"/>
    </location>
</feature>
<feature type="transmembrane region" description="Helical" evidence="1">
    <location>
        <begin position="30"/>
        <end position="47"/>
    </location>
</feature>
<dbReference type="OrthoDB" id="3482556at2"/>
<proteinExistence type="predicted"/>
<dbReference type="RefSeq" id="WP_120778739.1">
    <property type="nucleotide sequence ID" value="NZ_JBHLUP010000009.1"/>
</dbReference>
<dbReference type="Pfam" id="PF19545">
    <property type="entry name" value="DUF6069"/>
    <property type="match status" value="1"/>
</dbReference>
<protein>
    <submittedName>
        <fullName evidence="2">Uncharacterized protein</fullName>
    </submittedName>
</protein>
<dbReference type="EMBL" id="RBAN01000001">
    <property type="protein sequence ID" value="RKN58573.1"/>
    <property type="molecule type" value="Genomic_DNA"/>
</dbReference>
<reference evidence="2 3" key="1">
    <citation type="journal article" date="2015" name="Int. J. Syst. Evol. Microbiol.">
        <title>Micromonospora costi sp. nov., isolated from a leaf of Costus speciosus.</title>
        <authorList>
            <person name="Thawai C."/>
        </authorList>
    </citation>
    <scope>NUCLEOTIDE SEQUENCE [LARGE SCALE GENOMIC DNA]</scope>
    <source>
        <strain evidence="2 3">CS1-12</strain>
    </source>
</reference>
<dbReference type="InterPro" id="IPR045713">
    <property type="entry name" value="DUF6069"/>
</dbReference>